<evidence type="ECO:0000256" key="8">
    <source>
        <dbReference type="PROSITE-ProRule" id="PRU00259"/>
    </source>
</evidence>
<dbReference type="GO" id="GO:0007166">
    <property type="term" value="P:cell surface receptor signaling pathway"/>
    <property type="evidence" value="ECO:0007669"/>
    <property type="project" value="InterPro"/>
</dbReference>
<dbReference type="Pfam" id="PF25598">
    <property type="entry name" value="ARM_PUB"/>
    <property type="match status" value="1"/>
</dbReference>
<dbReference type="InterPro" id="IPR011989">
    <property type="entry name" value="ARM-like"/>
</dbReference>
<evidence type="ECO:0000256" key="2">
    <source>
        <dbReference type="ARBA" id="ARBA00003861"/>
    </source>
</evidence>
<dbReference type="InterPro" id="IPR059179">
    <property type="entry name" value="MLKL-like_MCAfunc"/>
</dbReference>
<dbReference type="InterPro" id="IPR016024">
    <property type="entry name" value="ARM-type_fold"/>
</dbReference>
<dbReference type="GO" id="GO:0016567">
    <property type="term" value="P:protein ubiquitination"/>
    <property type="evidence" value="ECO:0007669"/>
    <property type="project" value="UniProtKB-UniPathway"/>
</dbReference>
<protein>
    <recommendedName>
        <fullName evidence="4">RING-type E3 ubiquitin transferase</fullName>
        <ecNumber evidence="4">2.3.2.27</ecNumber>
    </recommendedName>
</protein>
<evidence type="ECO:0000256" key="5">
    <source>
        <dbReference type="ARBA" id="ARBA00022679"/>
    </source>
</evidence>
<dbReference type="Pfam" id="PF04564">
    <property type="entry name" value="U-box"/>
    <property type="match status" value="1"/>
</dbReference>
<dbReference type="PROSITE" id="PS51698">
    <property type="entry name" value="U_BOX"/>
    <property type="match status" value="1"/>
</dbReference>
<evidence type="ECO:0000256" key="4">
    <source>
        <dbReference type="ARBA" id="ARBA00012483"/>
    </source>
</evidence>
<dbReference type="SMART" id="SM00185">
    <property type="entry name" value="ARM"/>
    <property type="match status" value="5"/>
</dbReference>
<dbReference type="Gene3D" id="3.30.40.10">
    <property type="entry name" value="Zinc/RING finger domain, C3HC4 (zinc finger)"/>
    <property type="match status" value="1"/>
</dbReference>
<dbReference type="AlphaFoldDB" id="A0A803MXC6"/>
<dbReference type="Proteomes" id="UP000596660">
    <property type="component" value="Unplaced"/>
</dbReference>
<dbReference type="SUPFAM" id="SSF57850">
    <property type="entry name" value="RING/U-box"/>
    <property type="match status" value="1"/>
</dbReference>
<dbReference type="FunFam" id="1.20.930.20:FF:000002">
    <property type="entry name" value="RING-type E3 ubiquitin transferase"/>
    <property type="match status" value="1"/>
</dbReference>
<keyword evidence="7" id="KW-0833">Ubl conjugation pathway</keyword>
<dbReference type="EnsemblPlants" id="AUR62036856-RA">
    <property type="protein sequence ID" value="AUR62036856-RA:cds"/>
    <property type="gene ID" value="AUR62036856"/>
</dbReference>
<evidence type="ECO:0000256" key="7">
    <source>
        <dbReference type="ARBA" id="ARBA00022786"/>
    </source>
</evidence>
<keyword evidence="5" id="KW-0808">Transferase</keyword>
<evidence type="ECO:0000313" key="11">
    <source>
        <dbReference type="EnsemblPlants" id="AUR62036856-RA:cds"/>
    </source>
</evidence>
<dbReference type="InterPro" id="IPR003613">
    <property type="entry name" value="Ubox_domain"/>
</dbReference>
<accession>A0A803MXC6</accession>
<dbReference type="SMR" id="A0A803MXC6"/>
<dbReference type="PANTHER" id="PTHR23315:SF49">
    <property type="entry name" value="RING-TYPE E3 UBIQUITIN TRANSFERASE"/>
    <property type="match status" value="1"/>
</dbReference>
<dbReference type="SMART" id="SM00504">
    <property type="entry name" value="Ubox"/>
    <property type="match status" value="1"/>
</dbReference>
<dbReference type="InterPro" id="IPR045210">
    <property type="entry name" value="RING-Ubox_PUB"/>
</dbReference>
<dbReference type="Gene3D" id="1.25.10.10">
    <property type="entry name" value="Leucine-rich Repeat Variant"/>
    <property type="match status" value="1"/>
</dbReference>
<dbReference type="UniPathway" id="UPA00143"/>
<feature type="repeat" description="ARM" evidence="8">
    <location>
        <begin position="442"/>
        <end position="484"/>
    </location>
</feature>
<dbReference type="InterPro" id="IPR013083">
    <property type="entry name" value="Znf_RING/FYVE/PHD"/>
</dbReference>
<keyword evidence="12" id="KW-1185">Reference proteome</keyword>
<reference evidence="11" key="2">
    <citation type="submission" date="2021-03" db="UniProtKB">
        <authorList>
            <consortium name="EnsemblPlants"/>
        </authorList>
    </citation>
    <scope>IDENTIFICATION</scope>
</reference>
<dbReference type="InterPro" id="IPR058678">
    <property type="entry name" value="ARM_PUB"/>
</dbReference>
<evidence type="ECO:0000259" key="10">
    <source>
        <dbReference type="PROSITE" id="PS51698"/>
    </source>
</evidence>
<dbReference type="Gramene" id="AUR62036856-RA">
    <property type="protein sequence ID" value="AUR62036856-RA:cds"/>
    <property type="gene ID" value="AUR62036856"/>
</dbReference>
<feature type="repeat" description="ARM" evidence="8">
    <location>
        <begin position="401"/>
        <end position="443"/>
    </location>
</feature>
<dbReference type="InterPro" id="IPR036537">
    <property type="entry name" value="Adaptor_Cbl_N_dom_sf"/>
</dbReference>
<comment type="pathway">
    <text evidence="3">Protein modification; protein ubiquitination.</text>
</comment>
<evidence type="ECO:0000256" key="3">
    <source>
        <dbReference type="ARBA" id="ARBA00004906"/>
    </source>
</evidence>
<dbReference type="PROSITE" id="PS50176">
    <property type="entry name" value="ARM_REPEAT"/>
    <property type="match status" value="3"/>
</dbReference>
<reference evidence="11" key="1">
    <citation type="journal article" date="2017" name="Nature">
        <title>The genome of Chenopodium quinoa.</title>
        <authorList>
            <person name="Jarvis D.E."/>
            <person name="Ho Y.S."/>
            <person name="Lightfoot D.J."/>
            <person name="Schmoeckel S.M."/>
            <person name="Li B."/>
            <person name="Borm T.J.A."/>
            <person name="Ohyanagi H."/>
            <person name="Mineta K."/>
            <person name="Michell C.T."/>
            <person name="Saber N."/>
            <person name="Kharbatia N.M."/>
            <person name="Rupper R.R."/>
            <person name="Sharp A.R."/>
            <person name="Dally N."/>
            <person name="Boughton B.A."/>
            <person name="Woo Y.H."/>
            <person name="Gao G."/>
            <person name="Schijlen E.G.W.M."/>
            <person name="Guo X."/>
            <person name="Momin A.A."/>
            <person name="Negrao S."/>
            <person name="Al-Babili S."/>
            <person name="Gehring C."/>
            <person name="Roessner U."/>
            <person name="Jung C."/>
            <person name="Murphy K."/>
            <person name="Arold S.T."/>
            <person name="Gojobori T."/>
            <person name="van der Linden C.G."/>
            <person name="van Loo E.N."/>
            <person name="Jellen E.N."/>
            <person name="Maughan P.J."/>
            <person name="Tester M."/>
        </authorList>
    </citation>
    <scope>NUCLEOTIDE SEQUENCE [LARGE SCALE GENOMIC DNA]</scope>
    <source>
        <strain evidence="11">cv. PI 614886</strain>
    </source>
</reference>
<evidence type="ECO:0000313" key="12">
    <source>
        <dbReference type="Proteomes" id="UP000596660"/>
    </source>
</evidence>
<dbReference type="OMA" id="AQFGDYR"/>
<feature type="domain" description="U-box" evidence="10">
    <location>
        <begin position="261"/>
        <end position="335"/>
    </location>
</feature>
<comment type="catalytic activity">
    <reaction evidence="1">
        <text>S-ubiquitinyl-[E2 ubiquitin-conjugating enzyme]-L-cysteine + [acceptor protein]-L-lysine = [E2 ubiquitin-conjugating enzyme]-L-cysteine + N(6)-ubiquitinyl-[acceptor protein]-L-lysine.</text>
        <dbReference type="EC" id="2.3.2.27"/>
    </reaction>
</comment>
<dbReference type="Gene3D" id="1.20.930.20">
    <property type="entry name" value="Adaptor protein Cbl, N-terminal domain"/>
    <property type="match status" value="1"/>
</dbReference>
<proteinExistence type="predicted"/>
<organism evidence="11 12">
    <name type="scientific">Chenopodium quinoa</name>
    <name type="common">Quinoa</name>
    <dbReference type="NCBI Taxonomy" id="63459"/>
    <lineage>
        <taxon>Eukaryota</taxon>
        <taxon>Viridiplantae</taxon>
        <taxon>Streptophyta</taxon>
        <taxon>Embryophyta</taxon>
        <taxon>Tracheophyta</taxon>
        <taxon>Spermatophyta</taxon>
        <taxon>Magnoliopsida</taxon>
        <taxon>eudicotyledons</taxon>
        <taxon>Gunneridae</taxon>
        <taxon>Pentapetalae</taxon>
        <taxon>Caryophyllales</taxon>
        <taxon>Chenopodiaceae</taxon>
        <taxon>Chenopodioideae</taxon>
        <taxon>Atripliceae</taxon>
        <taxon>Chenopodium</taxon>
    </lineage>
</organism>
<sequence>MFEEDNFMIFTPKEGKDIIHDLKVLIESLGLMGDYRVTQRKESQNLVRRIKIMHVLLEEIRDINEPLSNSAHASFCNLRRALLSAKKLLKTCSEGSKIYLALEREAITGIFHSVNSKLSQALDDIPYQDLNISEEVKEQTELMGHQLRRAKRRTDTQDLELSMDMMVVFSKEDERNADIAILERLAKKLELGTSEELRAETKAIRRLAKDKRAEEHMQIILDVLNKFKQIAGIEETNLMLEDQTMNKPLEQQQIIKSPTTEIPQEFLCPITLEIMTDPVIVVTGQTYERESIQKWLDSNHRTCPKSGQVLQHLSLAPNYALKNLIIQWCDKNKVQLPRKKDQSSPNIATDDPSSPEHKSTIIPLIQDLSSTHLDAQREAVHKLRLLSKESPENRILIAESSGIPPLVQLLSNPDSKTKEHAVTTLLNLSIDSTNKQLITEHGAIPTIIEVLQNGNVGSKENAAATLFSLSMLDENKVTIGLSDGIPPLVNLLANGTIRGKRDAATALFNLSLNTMNKARAVEAGIVTPLLTLLEDNELGMIDEALSILLLLVSHPQGRQEIGRLPFIQALVDFMGGDGTPKNKEGAAAILLELGLNGGSSFLLAALQFGVYECLVDISQNGTNRGQRKACSILQLMRQYEQIP</sequence>
<evidence type="ECO:0000256" key="9">
    <source>
        <dbReference type="SAM" id="MobiDB-lite"/>
    </source>
</evidence>
<dbReference type="PANTHER" id="PTHR23315">
    <property type="entry name" value="U BOX DOMAIN-CONTAINING"/>
    <property type="match status" value="1"/>
</dbReference>
<dbReference type="InterPro" id="IPR057623">
    <property type="entry name" value="PUB12-19-like_N"/>
</dbReference>
<feature type="region of interest" description="Disordered" evidence="9">
    <location>
        <begin position="336"/>
        <end position="358"/>
    </location>
</feature>
<dbReference type="FunFam" id="1.25.10.10:FF:000082">
    <property type="entry name" value="RING-type E3 ubiquitin transferase"/>
    <property type="match status" value="1"/>
</dbReference>
<dbReference type="GO" id="GO:0061630">
    <property type="term" value="F:ubiquitin protein ligase activity"/>
    <property type="evidence" value="ECO:0007669"/>
    <property type="project" value="UniProtKB-EC"/>
</dbReference>
<evidence type="ECO:0000256" key="6">
    <source>
        <dbReference type="ARBA" id="ARBA00022737"/>
    </source>
</evidence>
<dbReference type="InterPro" id="IPR000225">
    <property type="entry name" value="Armadillo"/>
</dbReference>
<comment type="function">
    <text evidence="2">Functions as an E3 ubiquitin ligase.</text>
</comment>
<keyword evidence="6" id="KW-0677">Repeat</keyword>
<dbReference type="FunFam" id="3.30.40.10:FF:000562">
    <property type="entry name" value="RING-type E3 ubiquitin transferase"/>
    <property type="match status" value="1"/>
</dbReference>
<dbReference type="CDD" id="cd21037">
    <property type="entry name" value="MLKL_NTD"/>
    <property type="match status" value="1"/>
</dbReference>
<feature type="repeat" description="ARM" evidence="8">
    <location>
        <begin position="483"/>
        <end position="525"/>
    </location>
</feature>
<dbReference type="EC" id="2.3.2.27" evidence="4"/>
<name>A0A803MXC6_CHEQI</name>
<dbReference type="Pfam" id="PF25368">
    <property type="entry name" value="PUB10_N"/>
    <property type="match status" value="1"/>
</dbReference>
<dbReference type="CDD" id="cd16664">
    <property type="entry name" value="RING-Ubox_PUB"/>
    <property type="match status" value="1"/>
</dbReference>
<evidence type="ECO:0000256" key="1">
    <source>
        <dbReference type="ARBA" id="ARBA00000900"/>
    </source>
</evidence>
<dbReference type="SUPFAM" id="SSF48371">
    <property type="entry name" value="ARM repeat"/>
    <property type="match status" value="1"/>
</dbReference>